<dbReference type="EMBL" id="JAIHNG010000033">
    <property type="protein sequence ID" value="KAI5967209.1"/>
    <property type="molecule type" value="Genomic_DNA"/>
</dbReference>
<feature type="non-terminal residue" evidence="1">
    <location>
        <position position="1"/>
    </location>
</feature>
<name>A0AAD5G0T4_9ASCO</name>
<proteinExistence type="predicted"/>
<sequence>RFPSTHRANIG</sequence>
<reference evidence="1 2" key="1">
    <citation type="journal article" date="2022" name="DNA Res.">
        <title>Genome analysis of five recently described species of the CUG-Ser clade uncovers Candida theae as a new hybrid lineage with pathogenic potential in the Candida parapsilosis species complex.</title>
        <authorList>
            <person name="Mixao V."/>
            <person name="Del Olmo V."/>
            <person name="Hegedusova E."/>
            <person name="Saus E."/>
            <person name="Pryszcz L."/>
            <person name="Cillingova A."/>
            <person name="Nosek J."/>
            <person name="Gabaldon T."/>
        </authorList>
    </citation>
    <scope>NUCLEOTIDE SEQUENCE [LARGE SCALE GENOMIC DNA]</scope>
    <source>
        <strain evidence="1 2">CBS 12239</strain>
    </source>
</reference>
<evidence type="ECO:0000313" key="2">
    <source>
        <dbReference type="Proteomes" id="UP001204833"/>
    </source>
</evidence>
<keyword evidence="2" id="KW-1185">Reference proteome</keyword>
<gene>
    <name evidence="1" type="ORF">KGF57_000462</name>
</gene>
<comment type="caution">
    <text evidence="1">The sequence shown here is derived from an EMBL/GenBank/DDBJ whole genome shotgun (WGS) entry which is preliminary data.</text>
</comment>
<dbReference type="Proteomes" id="UP001204833">
    <property type="component" value="Unassembled WGS sequence"/>
</dbReference>
<organism evidence="1 2">
    <name type="scientific">Candida theae</name>
    <dbReference type="NCBI Taxonomy" id="1198502"/>
    <lineage>
        <taxon>Eukaryota</taxon>
        <taxon>Fungi</taxon>
        <taxon>Dikarya</taxon>
        <taxon>Ascomycota</taxon>
        <taxon>Saccharomycotina</taxon>
        <taxon>Pichiomycetes</taxon>
        <taxon>Debaryomycetaceae</taxon>
        <taxon>Candida/Lodderomyces clade</taxon>
        <taxon>Candida</taxon>
    </lineage>
</organism>
<accession>A0AAD5G0T4</accession>
<protein>
    <submittedName>
        <fullName evidence="1">Uncharacterized protein</fullName>
    </submittedName>
</protein>
<evidence type="ECO:0000313" key="1">
    <source>
        <dbReference type="EMBL" id="KAI5967209.1"/>
    </source>
</evidence>